<dbReference type="PROSITE" id="PS51066">
    <property type="entry name" value="ZF_FPG_2"/>
    <property type="match status" value="1"/>
</dbReference>
<evidence type="ECO:0000259" key="17">
    <source>
        <dbReference type="PROSITE" id="PS51068"/>
    </source>
</evidence>
<dbReference type="Pfam" id="PF06827">
    <property type="entry name" value="zf-FPG_IleRS"/>
    <property type="match status" value="1"/>
</dbReference>
<dbReference type="InterPro" id="IPR015887">
    <property type="entry name" value="DNA_glyclase_Znf_dom_DNA_BS"/>
</dbReference>
<dbReference type="Proteomes" id="UP001597079">
    <property type="component" value="Unassembled WGS sequence"/>
</dbReference>
<dbReference type="Pfam" id="PF01149">
    <property type="entry name" value="Fapy_DNA_glyco"/>
    <property type="match status" value="1"/>
</dbReference>
<dbReference type="InterPro" id="IPR010663">
    <property type="entry name" value="Znf_FPG/IleRS"/>
</dbReference>
<dbReference type="InterPro" id="IPR000214">
    <property type="entry name" value="Znf_DNA_glyclase/AP_lyase"/>
</dbReference>
<feature type="active site" description="Proton donor; for delta-elimination activity" evidence="15">
    <location>
        <position position="262"/>
    </location>
</feature>
<evidence type="ECO:0000256" key="3">
    <source>
        <dbReference type="ARBA" id="ARBA00011245"/>
    </source>
</evidence>
<dbReference type="InterPro" id="IPR010979">
    <property type="entry name" value="Ribosomal_uS13-like_H2TH"/>
</dbReference>
<feature type="active site" description="Proton donor" evidence="15">
    <location>
        <position position="3"/>
    </location>
</feature>
<keyword evidence="5 15" id="KW-0227">DNA damage</keyword>
<feature type="binding site" evidence="15">
    <location>
        <position position="111"/>
    </location>
    <ligand>
        <name>DNA</name>
        <dbReference type="ChEBI" id="CHEBI:16991"/>
    </ligand>
</feature>
<dbReference type="InterPro" id="IPR015886">
    <property type="entry name" value="H2TH_FPG"/>
</dbReference>
<evidence type="ECO:0000313" key="19">
    <source>
        <dbReference type="Proteomes" id="UP001597079"/>
    </source>
</evidence>
<evidence type="ECO:0000256" key="2">
    <source>
        <dbReference type="ARBA" id="ARBA00009409"/>
    </source>
</evidence>
<evidence type="ECO:0000256" key="14">
    <source>
        <dbReference type="ARBA" id="ARBA00044632"/>
    </source>
</evidence>
<dbReference type="SMART" id="SM01232">
    <property type="entry name" value="H2TH"/>
    <property type="match status" value="1"/>
</dbReference>
<evidence type="ECO:0000256" key="10">
    <source>
        <dbReference type="ARBA" id="ARBA00023204"/>
    </source>
</evidence>
<dbReference type="SUPFAM" id="SSF57716">
    <property type="entry name" value="Glucocorticoid receptor-like (DNA-binding domain)"/>
    <property type="match status" value="1"/>
</dbReference>
<feature type="domain" description="Formamidopyrimidine-DNA glycosylase catalytic" evidence="17">
    <location>
        <begin position="2"/>
        <end position="114"/>
    </location>
</feature>
<comment type="cofactor">
    <cofactor evidence="15">
        <name>Zn(2+)</name>
        <dbReference type="ChEBI" id="CHEBI:29105"/>
    </cofactor>
    <text evidence="15">Binds 1 zinc ion per subunit.</text>
</comment>
<keyword evidence="12 15" id="KW-0511">Multifunctional enzyme</keyword>
<dbReference type="InterPro" id="IPR012319">
    <property type="entry name" value="FPG_cat"/>
</dbReference>
<comment type="function">
    <text evidence="15">Involved in base excision repair of DNA damaged by oxidation or by mutagenic agents. Acts as DNA glycosylase that recognizes and removes damaged bases. Has a preference for oxidized purines, such as 7,8-dihydro-8-oxoguanine (8-oxoG). Has AP (apurinic/apyrimidinic) lyase activity and introduces nicks in the DNA strand. Cleaves the DNA backbone by beta-delta elimination to generate a single-strand break at the site of the removed base with both 3'- and 5'-phosphates.</text>
</comment>
<dbReference type="PROSITE" id="PS51068">
    <property type="entry name" value="FPG_CAT"/>
    <property type="match status" value="1"/>
</dbReference>
<dbReference type="NCBIfam" id="NF002211">
    <property type="entry name" value="PRK01103.1"/>
    <property type="match status" value="1"/>
</dbReference>
<dbReference type="SMART" id="SM00898">
    <property type="entry name" value="Fapy_DNA_glyco"/>
    <property type="match status" value="1"/>
</dbReference>
<evidence type="ECO:0000256" key="9">
    <source>
        <dbReference type="ARBA" id="ARBA00023125"/>
    </source>
</evidence>
<feature type="active site" description="Proton donor; for beta-elimination activity" evidence="15">
    <location>
        <position position="59"/>
    </location>
</feature>
<name>A0ABW4JL10_9BACL</name>
<dbReference type="InterPro" id="IPR035937">
    <property type="entry name" value="FPG_N"/>
</dbReference>
<dbReference type="Pfam" id="PF06831">
    <property type="entry name" value="H2TH"/>
    <property type="match status" value="1"/>
</dbReference>
<evidence type="ECO:0000256" key="8">
    <source>
        <dbReference type="ARBA" id="ARBA00022833"/>
    </source>
</evidence>
<dbReference type="InterPro" id="IPR020629">
    <property type="entry name" value="FPG_Glyclase"/>
</dbReference>
<evidence type="ECO:0000256" key="12">
    <source>
        <dbReference type="ARBA" id="ARBA00023268"/>
    </source>
</evidence>
<dbReference type="GO" id="GO:0008534">
    <property type="term" value="F:oxidized purine nucleobase lesion DNA N-glycosylase activity"/>
    <property type="evidence" value="ECO:0007669"/>
    <property type="project" value="UniProtKB-EC"/>
</dbReference>
<evidence type="ECO:0000256" key="11">
    <source>
        <dbReference type="ARBA" id="ARBA00023239"/>
    </source>
</evidence>
<feature type="binding site" evidence="15">
    <location>
        <position position="92"/>
    </location>
    <ligand>
        <name>DNA</name>
        <dbReference type="ChEBI" id="CHEBI:16991"/>
    </ligand>
</feature>
<comment type="catalytic activity">
    <reaction evidence="14 15">
        <text>2'-deoxyribonucleotide-(2'-deoxyribose 5'-phosphate)-2'-deoxyribonucleotide-DNA = a 3'-end 2'-deoxyribonucleotide-(2,3-dehydro-2,3-deoxyribose 5'-phosphate)-DNA + a 5'-end 5'-phospho-2'-deoxyribonucleoside-DNA + H(+)</text>
        <dbReference type="Rhea" id="RHEA:66592"/>
        <dbReference type="Rhea" id="RHEA-COMP:13180"/>
        <dbReference type="Rhea" id="RHEA-COMP:16897"/>
        <dbReference type="Rhea" id="RHEA-COMP:17067"/>
        <dbReference type="ChEBI" id="CHEBI:15378"/>
        <dbReference type="ChEBI" id="CHEBI:136412"/>
        <dbReference type="ChEBI" id="CHEBI:157695"/>
        <dbReference type="ChEBI" id="CHEBI:167181"/>
        <dbReference type="EC" id="4.2.99.18"/>
    </reaction>
</comment>
<evidence type="ECO:0000256" key="13">
    <source>
        <dbReference type="ARBA" id="ARBA00023295"/>
    </source>
</evidence>
<accession>A0ABW4JL10</accession>
<keyword evidence="9 15" id="KW-0238">DNA-binding</keyword>
<evidence type="ECO:0000313" key="18">
    <source>
        <dbReference type="EMBL" id="MFD1676648.1"/>
    </source>
</evidence>
<dbReference type="RefSeq" id="WP_377944556.1">
    <property type="nucleotide sequence ID" value="NZ_JBHUCX010000074.1"/>
</dbReference>
<dbReference type="PANTHER" id="PTHR22993">
    <property type="entry name" value="FORMAMIDOPYRIMIDINE-DNA GLYCOSYLASE"/>
    <property type="match status" value="1"/>
</dbReference>
<comment type="subunit">
    <text evidence="3 15">Monomer.</text>
</comment>
<proteinExistence type="inferred from homology"/>
<dbReference type="PROSITE" id="PS01242">
    <property type="entry name" value="ZF_FPG_1"/>
    <property type="match status" value="1"/>
</dbReference>
<reference evidence="19" key="1">
    <citation type="journal article" date="2019" name="Int. J. Syst. Evol. Microbiol.">
        <title>The Global Catalogue of Microorganisms (GCM) 10K type strain sequencing project: providing services to taxonomists for standard genome sequencing and annotation.</title>
        <authorList>
            <consortium name="The Broad Institute Genomics Platform"/>
            <consortium name="The Broad Institute Genome Sequencing Center for Infectious Disease"/>
            <person name="Wu L."/>
            <person name="Ma J."/>
        </authorList>
    </citation>
    <scope>NUCLEOTIDE SEQUENCE [LARGE SCALE GENOMIC DNA]</scope>
    <source>
        <strain evidence="19">CGMCC 1.12286</strain>
    </source>
</reference>
<feature type="active site" description="Schiff-base intermediate with DNA" evidence="15">
    <location>
        <position position="2"/>
    </location>
</feature>
<feature type="domain" description="FPG-type" evidence="16">
    <location>
        <begin position="238"/>
        <end position="272"/>
    </location>
</feature>
<dbReference type="Gene3D" id="3.20.190.10">
    <property type="entry name" value="MutM-like, N-terminal"/>
    <property type="match status" value="1"/>
</dbReference>
<comment type="similarity">
    <text evidence="2 15">Belongs to the FPG family.</text>
</comment>
<keyword evidence="6 15" id="KW-0863">Zinc-finger</keyword>
<organism evidence="18 19">
    <name type="scientific">Alicyclobacillus fodiniaquatilis</name>
    <dbReference type="NCBI Taxonomy" id="1661150"/>
    <lineage>
        <taxon>Bacteria</taxon>
        <taxon>Bacillati</taxon>
        <taxon>Bacillota</taxon>
        <taxon>Bacilli</taxon>
        <taxon>Bacillales</taxon>
        <taxon>Alicyclobacillaceae</taxon>
        <taxon>Alicyclobacillus</taxon>
    </lineage>
</organism>
<dbReference type="EC" id="3.2.2.23" evidence="15"/>
<dbReference type="PANTHER" id="PTHR22993:SF9">
    <property type="entry name" value="FORMAMIDOPYRIMIDINE-DNA GLYCOSYLASE"/>
    <property type="match status" value="1"/>
</dbReference>
<evidence type="ECO:0000256" key="1">
    <source>
        <dbReference type="ARBA" id="ARBA00001668"/>
    </source>
</evidence>
<keyword evidence="19" id="KW-1185">Reference proteome</keyword>
<dbReference type="NCBIfam" id="TIGR00577">
    <property type="entry name" value="fpg"/>
    <property type="match status" value="1"/>
</dbReference>
<feature type="binding site" evidence="15">
    <location>
        <position position="153"/>
    </location>
    <ligand>
        <name>DNA</name>
        <dbReference type="ChEBI" id="CHEBI:16991"/>
    </ligand>
</feature>
<sequence>MPELPEVETIRRGLSQLIVGKTIERVLVNLPRIIRYPSVGSFEERLVGRRIESIDRRGKYLLFNVAPYTWISHLRMEGQYRVAPASEPMAPHTHVVFGLSDGAELRYRDVRQFGTMDVLTKDEPLPTGLVNIGPEPFDPLLTAQSLYLRLHKRSSAIKTVLLDQTCIAGLGNIYVDEALFSSGIHPLVSANQVSEAQCASLLVAIRDVLTRAIEAGGSSIRTYVNGYGRHGGFQMQLSVYGRAGEPCFVCGQPIEKIRLGGRGTHLCSACQPRTAVVTAGA</sequence>
<keyword evidence="13 15" id="KW-0326">Glycosidase</keyword>
<evidence type="ECO:0000256" key="5">
    <source>
        <dbReference type="ARBA" id="ARBA00022763"/>
    </source>
</evidence>
<evidence type="ECO:0000256" key="15">
    <source>
        <dbReference type="HAMAP-Rule" id="MF_00103"/>
    </source>
</evidence>
<dbReference type="HAMAP" id="MF_00103">
    <property type="entry name" value="Fapy_DNA_glycosyl"/>
    <property type="match status" value="1"/>
</dbReference>
<evidence type="ECO:0000256" key="6">
    <source>
        <dbReference type="ARBA" id="ARBA00022771"/>
    </source>
</evidence>
<keyword evidence="8 15" id="KW-0862">Zinc</keyword>
<keyword evidence="10 15" id="KW-0234">DNA repair</keyword>
<dbReference type="CDD" id="cd08966">
    <property type="entry name" value="EcFpg-like_N"/>
    <property type="match status" value="1"/>
</dbReference>
<dbReference type="EMBL" id="JBHUCX010000074">
    <property type="protein sequence ID" value="MFD1676648.1"/>
    <property type="molecule type" value="Genomic_DNA"/>
</dbReference>
<comment type="caution">
    <text evidence="18">The sequence shown here is derived from an EMBL/GenBank/DDBJ whole genome shotgun (WGS) entry which is preliminary data.</text>
</comment>
<evidence type="ECO:0000256" key="7">
    <source>
        <dbReference type="ARBA" id="ARBA00022801"/>
    </source>
</evidence>
<gene>
    <name evidence="15 18" type="primary">mutM</name>
    <name evidence="15" type="synonym">fpg</name>
    <name evidence="18" type="ORF">ACFSB2_18405</name>
</gene>
<protein>
    <recommendedName>
        <fullName evidence="15">Formamidopyrimidine-DNA glycosylase</fullName>
        <shortName evidence="15">Fapy-DNA glycosylase</shortName>
        <ecNumber evidence="15">3.2.2.23</ecNumber>
    </recommendedName>
    <alternativeName>
        <fullName evidence="15">DNA-(apurinic or apyrimidinic site) lyase MutM</fullName>
        <shortName evidence="15">AP lyase MutM</shortName>
        <ecNumber evidence="15">4.2.99.18</ecNumber>
    </alternativeName>
</protein>
<evidence type="ECO:0000256" key="4">
    <source>
        <dbReference type="ARBA" id="ARBA00022723"/>
    </source>
</evidence>
<dbReference type="SUPFAM" id="SSF81624">
    <property type="entry name" value="N-terminal domain of MutM-like DNA repair proteins"/>
    <property type="match status" value="1"/>
</dbReference>
<dbReference type="EC" id="4.2.99.18" evidence="15"/>
<dbReference type="SUPFAM" id="SSF46946">
    <property type="entry name" value="S13-like H2TH domain"/>
    <property type="match status" value="1"/>
</dbReference>
<keyword evidence="7 15" id="KW-0378">Hydrolase</keyword>
<keyword evidence="4 15" id="KW-0479">Metal-binding</keyword>
<dbReference type="Gene3D" id="1.10.8.50">
    <property type="match status" value="1"/>
</dbReference>
<evidence type="ECO:0000259" key="16">
    <source>
        <dbReference type="PROSITE" id="PS51066"/>
    </source>
</evidence>
<comment type="catalytic activity">
    <reaction evidence="1 15">
        <text>Hydrolysis of DNA containing ring-opened 7-methylguanine residues, releasing 2,6-diamino-4-hydroxy-5-(N-methyl)formamidopyrimidine.</text>
        <dbReference type="EC" id="3.2.2.23"/>
    </reaction>
</comment>
<keyword evidence="11 15" id="KW-0456">Lyase</keyword>